<proteinExistence type="predicted"/>
<feature type="signal peptide" evidence="3">
    <location>
        <begin position="1"/>
        <end position="31"/>
    </location>
</feature>
<keyword evidence="5" id="KW-1185">Reference proteome</keyword>
<evidence type="ECO:0000256" key="2">
    <source>
        <dbReference type="SAM" id="Phobius"/>
    </source>
</evidence>
<feature type="chain" id="PRO_5011787558" evidence="3">
    <location>
        <begin position="32"/>
        <end position="303"/>
    </location>
</feature>
<feature type="region of interest" description="Disordered" evidence="1">
    <location>
        <begin position="149"/>
        <end position="276"/>
    </location>
</feature>
<evidence type="ECO:0000256" key="1">
    <source>
        <dbReference type="SAM" id="MobiDB-lite"/>
    </source>
</evidence>
<protein>
    <submittedName>
        <fullName evidence="4">Uncharacterized protein</fullName>
    </submittedName>
</protein>
<feature type="compositionally biased region" description="Low complexity" evidence="1">
    <location>
        <begin position="161"/>
        <end position="255"/>
    </location>
</feature>
<keyword evidence="3" id="KW-0732">Signal</keyword>
<organism evidence="4 5">
    <name type="scientific">Nocardioides szechwanensis</name>
    <dbReference type="NCBI Taxonomy" id="1005944"/>
    <lineage>
        <taxon>Bacteria</taxon>
        <taxon>Bacillati</taxon>
        <taxon>Actinomycetota</taxon>
        <taxon>Actinomycetes</taxon>
        <taxon>Propionibacteriales</taxon>
        <taxon>Nocardioidaceae</taxon>
        <taxon>Nocardioides</taxon>
    </lineage>
</organism>
<evidence type="ECO:0000256" key="3">
    <source>
        <dbReference type="SAM" id="SignalP"/>
    </source>
</evidence>
<dbReference type="STRING" id="1005944.SAMN05192576_0407"/>
<sequence>MRQQRTLGRFLSAAALVAAAAGAGVPAPAAAAGCSSAEGVTVVVDFNELGGGVPSVCDADGGGKKASTLFEDSGFDLSYASRQPGFVCRVSGVPTSDPCVNTAPANAYWGLWWSDGKTGSWSYSSLGAQSLTIPAGGYVAFSWDQSESSAAPSFTPAAHQSEPTPSQTPTRTPNPTTGPTTGPTTSPTAKPTPTPTHSTSTPAPPSGSSSASLPVDPTTAATSPSPSDSSASPSASASEGSPTPGAAPTDVPTDPAAEEQYVRPDAAEPESDGLPSFVAPALIGTVFGVAGIVFLVRRRSGST</sequence>
<keyword evidence="2" id="KW-1133">Transmembrane helix</keyword>
<evidence type="ECO:0000313" key="5">
    <source>
        <dbReference type="Proteomes" id="UP000199004"/>
    </source>
</evidence>
<dbReference type="InterPro" id="IPR006311">
    <property type="entry name" value="TAT_signal"/>
</dbReference>
<dbReference type="PROSITE" id="PS51318">
    <property type="entry name" value="TAT"/>
    <property type="match status" value="1"/>
</dbReference>
<evidence type="ECO:0000313" key="4">
    <source>
        <dbReference type="EMBL" id="SDM58109.1"/>
    </source>
</evidence>
<dbReference type="RefSeq" id="WP_091021433.1">
    <property type="nucleotide sequence ID" value="NZ_BKAE01000005.1"/>
</dbReference>
<feature type="transmembrane region" description="Helical" evidence="2">
    <location>
        <begin position="277"/>
        <end position="296"/>
    </location>
</feature>
<dbReference type="AlphaFoldDB" id="A0A1G9UDV3"/>
<reference evidence="4 5" key="1">
    <citation type="submission" date="2016-10" db="EMBL/GenBank/DDBJ databases">
        <authorList>
            <person name="de Groot N.N."/>
        </authorList>
    </citation>
    <scope>NUCLEOTIDE SEQUENCE [LARGE SCALE GENOMIC DNA]</scope>
    <source>
        <strain evidence="4 5">CGMCC 1.11147</strain>
    </source>
</reference>
<dbReference type="Proteomes" id="UP000199004">
    <property type="component" value="Unassembled WGS sequence"/>
</dbReference>
<name>A0A1G9UDV3_9ACTN</name>
<dbReference type="PROSITE" id="PS51257">
    <property type="entry name" value="PROKAR_LIPOPROTEIN"/>
    <property type="match status" value="1"/>
</dbReference>
<accession>A0A1G9UDV3</accession>
<keyword evidence="2" id="KW-0472">Membrane</keyword>
<keyword evidence="2" id="KW-0812">Transmembrane</keyword>
<dbReference type="OrthoDB" id="4401005at2"/>
<dbReference type="EMBL" id="FNIC01000001">
    <property type="protein sequence ID" value="SDM58109.1"/>
    <property type="molecule type" value="Genomic_DNA"/>
</dbReference>
<gene>
    <name evidence="4" type="ORF">SAMN05192576_0407</name>
</gene>